<accession>A0ABQ5X049</accession>
<dbReference type="EC" id="5.4.99.-" evidence="6"/>
<comment type="similarity">
    <text evidence="2 6">Belongs to the pseudouridine synthase RsuA family.</text>
</comment>
<feature type="region of interest" description="Disordered" evidence="7">
    <location>
        <begin position="258"/>
        <end position="277"/>
    </location>
</feature>
<dbReference type="PROSITE" id="PS50889">
    <property type="entry name" value="S4"/>
    <property type="match status" value="1"/>
</dbReference>
<keyword evidence="3 5" id="KW-0694">RNA-binding</keyword>
<dbReference type="Pfam" id="PF00849">
    <property type="entry name" value="PseudoU_synth_2"/>
    <property type="match status" value="1"/>
</dbReference>
<dbReference type="InterPro" id="IPR036986">
    <property type="entry name" value="S4_RNA-bd_sf"/>
</dbReference>
<dbReference type="InterPro" id="IPR000748">
    <property type="entry name" value="PsdUridine_synth_RsuA/RluB/E/F"/>
</dbReference>
<evidence type="ECO:0000256" key="3">
    <source>
        <dbReference type="ARBA" id="ARBA00022884"/>
    </source>
</evidence>
<gene>
    <name evidence="9" type="ORF">GCM10007866_11760</name>
</gene>
<dbReference type="SUPFAM" id="SSF55174">
    <property type="entry name" value="Alpha-L RNA-binding motif"/>
    <property type="match status" value="1"/>
</dbReference>
<dbReference type="Proteomes" id="UP001156672">
    <property type="component" value="Unassembled WGS sequence"/>
</dbReference>
<dbReference type="InterPro" id="IPR020094">
    <property type="entry name" value="TruA/RsuA/RluB/E/F_N"/>
</dbReference>
<feature type="domain" description="RNA-binding S4" evidence="8">
    <location>
        <begin position="34"/>
        <end position="92"/>
    </location>
</feature>
<name>A0ABQ5X049_9PROT</name>
<reference evidence="10" key="1">
    <citation type="journal article" date="2019" name="Int. J. Syst. Evol. Microbiol.">
        <title>The Global Catalogue of Microorganisms (GCM) 10K type strain sequencing project: providing services to taxonomists for standard genome sequencing and annotation.</title>
        <authorList>
            <consortium name="The Broad Institute Genomics Platform"/>
            <consortium name="The Broad Institute Genome Sequencing Center for Infectious Disease"/>
            <person name="Wu L."/>
            <person name="Ma J."/>
        </authorList>
    </citation>
    <scope>NUCLEOTIDE SEQUENCE [LARGE SCALE GENOMIC DNA]</scope>
    <source>
        <strain evidence="10">NBRC 3250</strain>
    </source>
</reference>
<evidence type="ECO:0000256" key="7">
    <source>
        <dbReference type="SAM" id="MobiDB-lite"/>
    </source>
</evidence>
<dbReference type="Pfam" id="PF01479">
    <property type="entry name" value="S4"/>
    <property type="match status" value="1"/>
</dbReference>
<dbReference type="InterPro" id="IPR018496">
    <property type="entry name" value="PsdUridine_synth_RsuA/RluB_CS"/>
</dbReference>
<dbReference type="InterPro" id="IPR002942">
    <property type="entry name" value="S4_RNA-bd"/>
</dbReference>
<evidence type="ECO:0000313" key="9">
    <source>
        <dbReference type="EMBL" id="GLQ68725.1"/>
    </source>
</evidence>
<evidence type="ECO:0000259" key="8">
    <source>
        <dbReference type="SMART" id="SM00363"/>
    </source>
</evidence>
<evidence type="ECO:0000313" key="10">
    <source>
        <dbReference type="Proteomes" id="UP001156672"/>
    </source>
</evidence>
<keyword evidence="4 6" id="KW-0413">Isomerase</keyword>
<evidence type="ECO:0000256" key="6">
    <source>
        <dbReference type="RuleBase" id="RU003887"/>
    </source>
</evidence>
<dbReference type="Gene3D" id="3.10.290.10">
    <property type="entry name" value="RNA-binding S4 domain"/>
    <property type="match status" value="1"/>
</dbReference>
<dbReference type="PROSITE" id="PS01149">
    <property type="entry name" value="PSI_RSU"/>
    <property type="match status" value="1"/>
</dbReference>
<dbReference type="Gene3D" id="3.30.70.1560">
    <property type="entry name" value="Alpha-L RNA-binding motif"/>
    <property type="match status" value="1"/>
</dbReference>
<evidence type="ECO:0000256" key="2">
    <source>
        <dbReference type="ARBA" id="ARBA00008348"/>
    </source>
</evidence>
<organism evidence="9 10">
    <name type="scientific">Gluconobacter albidus</name>
    <dbReference type="NCBI Taxonomy" id="318683"/>
    <lineage>
        <taxon>Bacteria</taxon>
        <taxon>Pseudomonadati</taxon>
        <taxon>Pseudomonadota</taxon>
        <taxon>Alphaproteobacteria</taxon>
        <taxon>Acetobacterales</taxon>
        <taxon>Acetobacteraceae</taxon>
        <taxon>Gluconobacter</taxon>
    </lineage>
</organism>
<evidence type="ECO:0000256" key="4">
    <source>
        <dbReference type="ARBA" id="ARBA00023235"/>
    </source>
</evidence>
<keyword evidence="10" id="KW-1185">Reference proteome</keyword>
<comment type="caution">
    <text evidence="9">The sequence shown here is derived from an EMBL/GenBank/DDBJ whole genome shotgun (WGS) entry which is preliminary data.</text>
</comment>
<dbReference type="InterPro" id="IPR020103">
    <property type="entry name" value="PsdUridine_synth_cat_dom_sf"/>
</dbReference>
<dbReference type="SUPFAM" id="SSF55120">
    <property type="entry name" value="Pseudouridine synthase"/>
    <property type="match status" value="1"/>
</dbReference>
<dbReference type="CDD" id="cd00165">
    <property type="entry name" value="S4"/>
    <property type="match status" value="1"/>
</dbReference>
<dbReference type="Gene3D" id="3.30.70.580">
    <property type="entry name" value="Pseudouridine synthase I, catalytic domain, N-terminal subdomain"/>
    <property type="match status" value="1"/>
</dbReference>
<evidence type="ECO:0000256" key="1">
    <source>
        <dbReference type="ARBA" id="ARBA00000073"/>
    </source>
</evidence>
<comment type="catalytic activity">
    <reaction evidence="1">
        <text>a uridine in RNA = a pseudouridine in RNA</text>
        <dbReference type="Rhea" id="RHEA:48348"/>
        <dbReference type="Rhea" id="RHEA-COMP:12068"/>
        <dbReference type="Rhea" id="RHEA-COMP:12069"/>
        <dbReference type="ChEBI" id="CHEBI:65314"/>
        <dbReference type="ChEBI" id="CHEBI:65315"/>
    </reaction>
</comment>
<dbReference type="InterPro" id="IPR050343">
    <property type="entry name" value="RsuA_PseudoU_synthase"/>
</dbReference>
<dbReference type="PANTHER" id="PTHR47683:SF3">
    <property type="entry name" value="RIBOSOMAL LARGE SUBUNIT PSEUDOURIDINE SYNTHASE B"/>
    <property type="match status" value="1"/>
</dbReference>
<sequence length="277" mass="31165">MTDDNTENTAPEMPETEMHEITGSEPETAAPKGERIAKALARAGVASRRDIERMIEDGRIKLGGQIVTHPATFVQPGDIMLVDGKPVDSPERTRLWRYHKPDGLMTTHKDPEGRKTVFDTLPEGLPRVISVGRLDINSEGLLLLTNDGELARRLELPGNAWVRRYRVRVFGVVDEKRLASLVNGFEYEGVRYGSIEAALDSKKGDNAWLTVSLREGKNREIRRVMEGLNLHVSRLIRLSYGPFQLGSLKARELEEVPGKTLREQMPDLPAPKRQRTR</sequence>
<proteinExistence type="inferred from homology"/>
<feature type="region of interest" description="Disordered" evidence="7">
    <location>
        <begin position="1"/>
        <end position="32"/>
    </location>
</feature>
<dbReference type="InterPro" id="IPR042092">
    <property type="entry name" value="PsdUridine_s_RsuA/RluB/E/F_cat"/>
</dbReference>
<dbReference type="NCBIfam" id="TIGR00093">
    <property type="entry name" value="pseudouridine synthase"/>
    <property type="match status" value="1"/>
</dbReference>
<evidence type="ECO:0000256" key="5">
    <source>
        <dbReference type="PROSITE-ProRule" id="PRU00182"/>
    </source>
</evidence>
<dbReference type="PANTHER" id="PTHR47683">
    <property type="entry name" value="PSEUDOURIDINE SYNTHASE FAMILY PROTEIN-RELATED"/>
    <property type="match status" value="1"/>
</dbReference>
<dbReference type="InterPro" id="IPR006145">
    <property type="entry name" value="PsdUridine_synth_RsuA/RluA"/>
</dbReference>
<protein>
    <recommendedName>
        <fullName evidence="6">Pseudouridine synthase</fullName>
        <ecNumber evidence="6">5.4.99.-</ecNumber>
    </recommendedName>
</protein>
<dbReference type="SMART" id="SM00363">
    <property type="entry name" value="S4"/>
    <property type="match status" value="1"/>
</dbReference>
<dbReference type="EMBL" id="BSNW01000009">
    <property type="protein sequence ID" value="GLQ68725.1"/>
    <property type="molecule type" value="Genomic_DNA"/>
</dbReference>